<dbReference type="InterPro" id="IPR036366">
    <property type="entry name" value="PGBDSf"/>
</dbReference>
<name>A0A4V2Q8P9_9FIRM</name>
<evidence type="ECO:0000259" key="3">
    <source>
        <dbReference type="Pfam" id="PF01471"/>
    </source>
</evidence>
<dbReference type="InterPro" id="IPR051933">
    <property type="entry name" value="Resuscitation_pf_RpfB"/>
</dbReference>
<dbReference type="InterPro" id="IPR010611">
    <property type="entry name" value="3D_dom"/>
</dbReference>
<keyword evidence="6" id="KW-1185">Reference proteome</keyword>
<evidence type="ECO:0000256" key="2">
    <source>
        <dbReference type="SAM" id="SignalP"/>
    </source>
</evidence>
<dbReference type="EMBL" id="SLUI01000005">
    <property type="protein sequence ID" value="TCL37685.1"/>
    <property type="molecule type" value="Genomic_DNA"/>
</dbReference>
<dbReference type="Gene3D" id="2.40.40.10">
    <property type="entry name" value="RlpA-like domain"/>
    <property type="match status" value="1"/>
</dbReference>
<dbReference type="CDD" id="cd14667">
    <property type="entry name" value="3D_containing_proteins"/>
    <property type="match status" value="1"/>
</dbReference>
<evidence type="ECO:0000256" key="1">
    <source>
        <dbReference type="ARBA" id="ARBA00022729"/>
    </source>
</evidence>
<proteinExistence type="predicted"/>
<dbReference type="Pfam" id="PF06725">
    <property type="entry name" value="3D"/>
    <property type="match status" value="1"/>
</dbReference>
<feature type="domain" description="3D" evidence="4">
    <location>
        <begin position="185"/>
        <end position="242"/>
    </location>
</feature>
<feature type="signal peptide" evidence="2">
    <location>
        <begin position="1"/>
        <end position="24"/>
    </location>
</feature>
<sequence length="245" mass="26497">MKKIVASLLLVSYLAIFQPVPAHAGFFLVNMLNGLFKGSTKNSPPATPSIPAGNPASAVIKFGMRSSQVAAVQQYLITAKYLTGAADGIFGYQTLQAVKLFQREAGLADDGIVGPKTLNTLKSFKGTRKQSVPAPRKPSPLPKQNGEIPAYLYTLPMVATGYTRYDPDCTDYTYRGTYLRRGLCAVDPDVIPLGTRLYIPGYGEALADDIGGAIIGNHIDLAMDTRAEAFDWGRRHLTVYVLPPK</sequence>
<protein>
    <submittedName>
        <fullName evidence="5">3D (Asp-Asp-Asp) domain-containing protein</fullName>
    </submittedName>
</protein>
<dbReference type="SUPFAM" id="SSF50685">
    <property type="entry name" value="Barwin-like endoglucanases"/>
    <property type="match status" value="1"/>
</dbReference>
<dbReference type="PANTHER" id="PTHR39160">
    <property type="entry name" value="CELL WALL-BINDING PROTEIN YOCH"/>
    <property type="match status" value="1"/>
</dbReference>
<dbReference type="AlphaFoldDB" id="A0A4V2Q8P9"/>
<evidence type="ECO:0000259" key="4">
    <source>
        <dbReference type="Pfam" id="PF06725"/>
    </source>
</evidence>
<feature type="chain" id="PRO_5020767104" evidence="2">
    <location>
        <begin position="25"/>
        <end position="245"/>
    </location>
</feature>
<reference evidence="5 6" key="1">
    <citation type="submission" date="2019-03" db="EMBL/GenBank/DDBJ databases">
        <title>Genomic Encyclopedia of Type Strains, Phase IV (KMG-IV): sequencing the most valuable type-strain genomes for metagenomic binning, comparative biology and taxonomic classification.</title>
        <authorList>
            <person name="Goeker M."/>
        </authorList>
    </citation>
    <scope>NUCLEOTIDE SEQUENCE [LARGE SCALE GENOMIC DNA]</scope>
    <source>
        <strain evidence="5 6">DSM 15969</strain>
    </source>
</reference>
<dbReference type="GO" id="GO:0004553">
    <property type="term" value="F:hydrolase activity, hydrolyzing O-glycosyl compounds"/>
    <property type="evidence" value="ECO:0007669"/>
    <property type="project" value="InterPro"/>
</dbReference>
<dbReference type="InterPro" id="IPR036365">
    <property type="entry name" value="PGBD-like_sf"/>
</dbReference>
<dbReference type="GO" id="GO:0009254">
    <property type="term" value="P:peptidoglycan turnover"/>
    <property type="evidence" value="ECO:0007669"/>
    <property type="project" value="InterPro"/>
</dbReference>
<dbReference type="RefSeq" id="WP_243650487.1">
    <property type="nucleotide sequence ID" value="NZ_SLUI01000005.1"/>
</dbReference>
<evidence type="ECO:0000313" key="6">
    <source>
        <dbReference type="Proteomes" id="UP000295063"/>
    </source>
</evidence>
<dbReference type="Gene3D" id="1.10.101.10">
    <property type="entry name" value="PGBD-like superfamily/PGBD"/>
    <property type="match status" value="1"/>
</dbReference>
<dbReference type="InterPro" id="IPR059180">
    <property type="entry name" value="3D_YorM"/>
</dbReference>
<gene>
    <name evidence="5" type="ORF">EV210_105119</name>
</gene>
<dbReference type="PANTHER" id="PTHR39160:SF4">
    <property type="entry name" value="RESUSCITATION-PROMOTING FACTOR RPFB"/>
    <property type="match status" value="1"/>
</dbReference>
<feature type="domain" description="Peptidoglycan binding-like" evidence="3">
    <location>
        <begin position="66"/>
        <end position="121"/>
    </location>
</feature>
<keyword evidence="1 2" id="KW-0732">Signal</keyword>
<accession>A0A4V2Q8P9</accession>
<organism evidence="5 6">
    <name type="scientific">Anaerospora hongkongensis</name>
    <dbReference type="NCBI Taxonomy" id="244830"/>
    <lineage>
        <taxon>Bacteria</taxon>
        <taxon>Bacillati</taxon>
        <taxon>Bacillota</taxon>
        <taxon>Negativicutes</taxon>
        <taxon>Selenomonadales</taxon>
        <taxon>Sporomusaceae</taxon>
        <taxon>Anaerospora</taxon>
    </lineage>
</organism>
<dbReference type="InterPro" id="IPR036908">
    <property type="entry name" value="RlpA-like_sf"/>
</dbReference>
<comment type="caution">
    <text evidence="5">The sequence shown here is derived from an EMBL/GenBank/DDBJ whole genome shotgun (WGS) entry which is preliminary data.</text>
</comment>
<dbReference type="SUPFAM" id="SSF47090">
    <property type="entry name" value="PGBD-like"/>
    <property type="match status" value="1"/>
</dbReference>
<evidence type="ECO:0000313" key="5">
    <source>
        <dbReference type="EMBL" id="TCL37685.1"/>
    </source>
</evidence>
<dbReference type="GO" id="GO:0019867">
    <property type="term" value="C:outer membrane"/>
    <property type="evidence" value="ECO:0007669"/>
    <property type="project" value="InterPro"/>
</dbReference>
<dbReference type="Pfam" id="PF01471">
    <property type="entry name" value="PG_binding_1"/>
    <property type="match status" value="1"/>
</dbReference>
<dbReference type="Proteomes" id="UP000295063">
    <property type="component" value="Unassembled WGS sequence"/>
</dbReference>
<dbReference type="InterPro" id="IPR002477">
    <property type="entry name" value="Peptidoglycan-bd-like"/>
</dbReference>